<dbReference type="AlphaFoldDB" id="A0A915JJ45"/>
<sequence>MHIAYVANRQPTPRYRLQTPPLNCQQCVIDMQPQQDIRLLELVRVNLPVMLATQLMTQVQLAIQAPQPNLLQSLSTSNSTIILPAMEVWQLPPPLQQFPVQAATQMNMERMQKCRERKYQEAQARKKHTDQQLALIQHPVTSKQEQREAEGEMRNHAILAHLYN</sequence>
<reference evidence="3" key="1">
    <citation type="submission" date="2022-11" db="UniProtKB">
        <authorList>
            <consortium name="WormBaseParasite"/>
        </authorList>
    </citation>
    <scope>IDENTIFICATION</scope>
</reference>
<feature type="region of interest" description="Disordered" evidence="1">
    <location>
        <begin position="121"/>
        <end position="152"/>
    </location>
</feature>
<feature type="compositionally biased region" description="Polar residues" evidence="1">
    <location>
        <begin position="131"/>
        <end position="143"/>
    </location>
</feature>
<dbReference type="WBParaSite" id="nRc.2.0.1.t26138-RA">
    <property type="protein sequence ID" value="nRc.2.0.1.t26138-RA"/>
    <property type="gene ID" value="nRc.2.0.1.g26138"/>
</dbReference>
<proteinExistence type="predicted"/>
<evidence type="ECO:0000313" key="2">
    <source>
        <dbReference type="Proteomes" id="UP000887565"/>
    </source>
</evidence>
<name>A0A915JJ45_ROMCU</name>
<keyword evidence="2" id="KW-1185">Reference proteome</keyword>
<accession>A0A915JJ45</accession>
<organism evidence="2 3">
    <name type="scientific">Romanomermis culicivorax</name>
    <name type="common">Nematode worm</name>
    <dbReference type="NCBI Taxonomy" id="13658"/>
    <lineage>
        <taxon>Eukaryota</taxon>
        <taxon>Metazoa</taxon>
        <taxon>Ecdysozoa</taxon>
        <taxon>Nematoda</taxon>
        <taxon>Enoplea</taxon>
        <taxon>Dorylaimia</taxon>
        <taxon>Mermithida</taxon>
        <taxon>Mermithoidea</taxon>
        <taxon>Mermithidae</taxon>
        <taxon>Romanomermis</taxon>
    </lineage>
</organism>
<protein>
    <submittedName>
        <fullName evidence="3">Uncharacterized protein</fullName>
    </submittedName>
</protein>
<evidence type="ECO:0000256" key="1">
    <source>
        <dbReference type="SAM" id="MobiDB-lite"/>
    </source>
</evidence>
<dbReference type="Proteomes" id="UP000887565">
    <property type="component" value="Unplaced"/>
</dbReference>
<evidence type="ECO:0000313" key="3">
    <source>
        <dbReference type="WBParaSite" id="nRc.2.0.1.t26138-RA"/>
    </source>
</evidence>